<sequence length="133" mass="15399">MSRFRYLLDPLCLTGCALYALNRWAVKPHTTVEFFHYYFNDLWLIPCALPPLLWLHRKLSLRAHDRFPSSAEVLLHLGIWCVICEGIGPRWVPGTSGDYRDVLAYASGAILALCWWRWQEKRSPVSGREPLNA</sequence>
<evidence type="ECO:0000313" key="2">
    <source>
        <dbReference type="Proteomes" id="UP000253426"/>
    </source>
</evidence>
<organism evidence="1 2">
    <name type="scientific">Roseimicrobium gellanilyticum</name>
    <dbReference type="NCBI Taxonomy" id="748857"/>
    <lineage>
        <taxon>Bacteria</taxon>
        <taxon>Pseudomonadati</taxon>
        <taxon>Verrucomicrobiota</taxon>
        <taxon>Verrucomicrobiia</taxon>
        <taxon>Verrucomicrobiales</taxon>
        <taxon>Verrucomicrobiaceae</taxon>
        <taxon>Roseimicrobium</taxon>
    </lineage>
</organism>
<dbReference type="RefSeq" id="WP_113958852.1">
    <property type="nucleotide sequence ID" value="NZ_QNRR01000004.1"/>
</dbReference>
<evidence type="ECO:0008006" key="3">
    <source>
        <dbReference type="Google" id="ProtNLM"/>
    </source>
</evidence>
<protein>
    <recommendedName>
        <fullName evidence="3">VanZ like protein</fullName>
    </recommendedName>
</protein>
<keyword evidence="2" id="KW-1185">Reference proteome</keyword>
<reference evidence="1 2" key="1">
    <citation type="submission" date="2018-06" db="EMBL/GenBank/DDBJ databases">
        <title>Genomic Encyclopedia of Type Strains, Phase IV (KMG-IV): sequencing the most valuable type-strain genomes for metagenomic binning, comparative biology and taxonomic classification.</title>
        <authorList>
            <person name="Goeker M."/>
        </authorList>
    </citation>
    <scope>NUCLEOTIDE SEQUENCE [LARGE SCALE GENOMIC DNA]</scope>
    <source>
        <strain evidence="1 2">DSM 25532</strain>
    </source>
</reference>
<dbReference type="Proteomes" id="UP000253426">
    <property type="component" value="Unassembled WGS sequence"/>
</dbReference>
<evidence type="ECO:0000313" key="1">
    <source>
        <dbReference type="EMBL" id="RBP44447.1"/>
    </source>
</evidence>
<dbReference type="OrthoDB" id="197726at2"/>
<proteinExistence type="predicted"/>
<comment type="caution">
    <text evidence="1">The sequence shown here is derived from an EMBL/GenBank/DDBJ whole genome shotgun (WGS) entry which is preliminary data.</text>
</comment>
<gene>
    <name evidence="1" type="ORF">DES53_104267</name>
</gene>
<dbReference type="AlphaFoldDB" id="A0A366HMS3"/>
<name>A0A366HMS3_9BACT</name>
<dbReference type="EMBL" id="QNRR01000004">
    <property type="protein sequence ID" value="RBP44447.1"/>
    <property type="molecule type" value="Genomic_DNA"/>
</dbReference>
<accession>A0A366HMS3</accession>